<dbReference type="InterPro" id="IPR027417">
    <property type="entry name" value="P-loop_NTPase"/>
</dbReference>
<evidence type="ECO:0000313" key="12">
    <source>
        <dbReference type="EMBL" id="OMJ09977.1"/>
    </source>
</evidence>
<dbReference type="STRING" id="133412.A0A1R1X5X7"/>
<protein>
    <recommendedName>
        <fullName evidence="1">RNA helicase</fullName>
        <ecNumber evidence="1">3.6.4.13</ecNumber>
    </recommendedName>
</protein>
<evidence type="ECO:0000256" key="8">
    <source>
        <dbReference type="ARBA" id="ARBA00047984"/>
    </source>
</evidence>
<feature type="compositionally biased region" description="Basic and acidic residues" evidence="9">
    <location>
        <begin position="419"/>
        <end position="439"/>
    </location>
</feature>
<proteinExistence type="inferred from homology"/>
<comment type="caution">
    <text evidence="12">The sequence shown here is derived from an EMBL/GenBank/DDBJ whole genome shotgun (WGS) entry which is preliminary data.</text>
</comment>
<dbReference type="CDD" id="cd17961">
    <property type="entry name" value="DEADc_DDX56"/>
    <property type="match status" value="1"/>
</dbReference>
<dbReference type="GO" id="GO:0016787">
    <property type="term" value="F:hydrolase activity"/>
    <property type="evidence" value="ECO:0007669"/>
    <property type="project" value="UniProtKB-KW"/>
</dbReference>
<dbReference type="EC" id="3.6.4.13" evidence="1"/>
<keyword evidence="4 12" id="KW-0347">Helicase</keyword>
<feature type="domain" description="Helicase C-terminal" evidence="11">
    <location>
        <begin position="450"/>
        <end position="535"/>
    </location>
</feature>
<dbReference type="GO" id="GO:0005829">
    <property type="term" value="C:cytosol"/>
    <property type="evidence" value="ECO:0007669"/>
    <property type="project" value="TreeGrafter"/>
</dbReference>
<evidence type="ECO:0000256" key="6">
    <source>
        <dbReference type="ARBA" id="ARBA00022884"/>
    </source>
</evidence>
<dbReference type="PROSITE" id="PS51192">
    <property type="entry name" value="HELICASE_ATP_BIND_1"/>
    <property type="match status" value="1"/>
</dbReference>
<dbReference type="OrthoDB" id="1191041at2759"/>
<dbReference type="Pfam" id="PF00271">
    <property type="entry name" value="Helicase_C"/>
    <property type="match status" value="2"/>
</dbReference>
<dbReference type="InterPro" id="IPR001650">
    <property type="entry name" value="Helicase_C-like"/>
</dbReference>
<dbReference type="InterPro" id="IPR014001">
    <property type="entry name" value="Helicase_ATP-bd"/>
</dbReference>
<evidence type="ECO:0000313" key="13">
    <source>
        <dbReference type="Proteomes" id="UP000187283"/>
    </source>
</evidence>
<feature type="compositionally biased region" description="Acidic residues" evidence="9">
    <location>
        <begin position="386"/>
        <end position="418"/>
    </location>
</feature>
<reference evidence="12 13" key="1">
    <citation type="submission" date="2017-01" db="EMBL/GenBank/DDBJ databases">
        <authorList>
            <person name="Mah S.A."/>
            <person name="Swanson W.J."/>
            <person name="Moy G.W."/>
            <person name="Vacquier V.D."/>
        </authorList>
    </citation>
    <scope>NUCLEOTIDE SEQUENCE [LARGE SCALE GENOMIC DNA]</scope>
    <source>
        <strain evidence="12 13">GSMNP</strain>
    </source>
</reference>
<evidence type="ECO:0000256" key="3">
    <source>
        <dbReference type="ARBA" id="ARBA00022801"/>
    </source>
</evidence>
<sequence>MSSLITPKSTLFSTLDIDDRILKALGQMNLVYMTQVQEKSIPIGLTGKDTIVQARTGSGKTAAYGVVLLNKILRSLSNASNKNTRLGTKSLVLVPTLELSEQVSKYLQKLVLYCGKSVSVVNGANNGAQYAIRALKKNYIPYRSLISEQPEVVVSTPSRVLQYLKDGTLSITQTLETLVIDEADLILSFGYKNDLQEIFDFLPRMCQHILMSATLPHDVSEFSKLILRNPTRCIIKDTADNHNGRLMQYAIMCKDRDKFFLTYVILKLKLISGKCIIFVNGIDRCYRLKLFLEQFSIRSCVLNSELPINSRYHIVEEFNRGIYDYIIATDEGACKDELDETINSKTDELDSDNKLDGEDEADQDQSTEKNTSDVDSDSDSQNASDPEADEEKDEDLGSDPDSDSEQESELESESESDEGNEKSTSESSEKQSIQKDNKGNTKKNHYGVVRGIDFKDASVIINFDMPTSTSAYTHRIGRTARGNKRGMSLSFVAKAQDVPNTNKEPNVDETSFFEKIKSDQKSKGCTIEPYEFDMNQIDGLRYRCEDALRSVTKASIREAKIKEIKREIINSDLLKTHFEDKPTDLNFLRHDKALIPTKVKPHLKHIPNYLMPKISSVSGDGSGDILNDVKEGKFAGFVPFNKKHNRNSRNDAKSNKRFKGSSGKSDSKGGSRFKGKRSDPLKSFGSLCRFSFLFAPITKSTNHKL</sequence>
<dbReference type="PROSITE" id="PS51194">
    <property type="entry name" value="HELICASE_CTER"/>
    <property type="match status" value="1"/>
</dbReference>
<comment type="similarity">
    <text evidence="7">Belongs to the DEAD box helicase family. DDX56/DBP9 subfamily.</text>
</comment>
<dbReference type="Gene3D" id="3.40.50.300">
    <property type="entry name" value="P-loop containing nucleotide triphosphate hydrolases"/>
    <property type="match status" value="2"/>
</dbReference>
<gene>
    <name evidence="12" type="ORF">AYI70_g10611</name>
</gene>
<evidence type="ECO:0000259" key="10">
    <source>
        <dbReference type="PROSITE" id="PS51192"/>
    </source>
</evidence>
<keyword evidence="13" id="KW-1185">Reference proteome</keyword>
<dbReference type="SMART" id="SM00487">
    <property type="entry name" value="DEXDc"/>
    <property type="match status" value="1"/>
</dbReference>
<dbReference type="Pfam" id="PF00270">
    <property type="entry name" value="DEAD"/>
    <property type="match status" value="1"/>
</dbReference>
<dbReference type="GO" id="GO:0003723">
    <property type="term" value="F:RNA binding"/>
    <property type="evidence" value="ECO:0007669"/>
    <property type="project" value="UniProtKB-KW"/>
</dbReference>
<dbReference type="EMBL" id="LSSN01005224">
    <property type="protein sequence ID" value="OMJ09977.1"/>
    <property type="molecule type" value="Genomic_DNA"/>
</dbReference>
<organism evidence="12 13">
    <name type="scientific">Smittium culicis</name>
    <dbReference type="NCBI Taxonomy" id="133412"/>
    <lineage>
        <taxon>Eukaryota</taxon>
        <taxon>Fungi</taxon>
        <taxon>Fungi incertae sedis</taxon>
        <taxon>Zoopagomycota</taxon>
        <taxon>Kickxellomycotina</taxon>
        <taxon>Harpellomycetes</taxon>
        <taxon>Harpellales</taxon>
        <taxon>Legeriomycetaceae</taxon>
        <taxon>Smittium</taxon>
    </lineage>
</organism>
<name>A0A1R1X5X7_9FUNG</name>
<keyword evidence="5" id="KW-0067">ATP-binding</keyword>
<keyword evidence="3" id="KW-0378">Hydrolase</keyword>
<dbReference type="InterPro" id="IPR011545">
    <property type="entry name" value="DEAD/DEAH_box_helicase_dom"/>
</dbReference>
<feature type="domain" description="Helicase ATP-binding" evidence="10">
    <location>
        <begin position="41"/>
        <end position="233"/>
    </location>
</feature>
<dbReference type="PANTHER" id="PTHR47959:SF21">
    <property type="entry name" value="DEAD-BOX HELICASE 56"/>
    <property type="match status" value="1"/>
</dbReference>
<dbReference type="SMART" id="SM00490">
    <property type="entry name" value="HELICc"/>
    <property type="match status" value="1"/>
</dbReference>
<dbReference type="GO" id="GO:0005524">
    <property type="term" value="F:ATP binding"/>
    <property type="evidence" value="ECO:0007669"/>
    <property type="project" value="UniProtKB-KW"/>
</dbReference>
<feature type="compositionally biased region" description="Low complexity" evidence="9">
    <location>
        <begin position="660"/>
        <end position="670"/>
    </location>
</feature>
<dbReference type="InterPro" id="IPR050079">
    <property type="entry name" value="DEAD_box_RNA_helicase"/>
</dbReference>
<comment type="catalytic activity">
    <reaction evidence="8">
        <text>ATP + H2O = ADP + phosphate + H(+)</text>
        <dbReference type="Rhea" id="RHEA:13065"/>
        <dbReference type="ChEBI" id="CHEBI:15377"/>
        <dbReference type="ChEBI" id="CHEBI:15378"/>
        <dbReference type="ChEBI" id="CHEBI:30616"/>
        <dbReference type="ChEBI" id="CHEBI:43474"/>
        <dbReference type="ChEBI" id="CHEBI:456216"/>
        <dbReference type="EC" id="3.6.4.13"/>
    </reaction>
</comment>
<dbReference type="SUPFAM" id="SSF52540">
    <property type="entry name" value="P-loop containing nucleoside triphosphate hydrolases"/>
    <property type="match status" value="2"/>
</dbReference>
<keyword evidence="6" id="KW-0694">RNA-binding</keyword>
<evidence type="ECO:0000259" key="11">
    <source>
        <dbReference type="PROSITE" id="PS51194"/>
    </source>
</evidence>
<dbReference type="CDD" id="cd18787">
    <property type="entry name" value="SF2_C_DEAD"/>
    <property type="match status" value="1"/>
</dbReference>
<evidence type="ECO:0000256" key="5">
    <source>
        <dbReference type="ARBA" id="ARBA00022840"/>
    </source>
</evidence>
<evidence type="ECO:0000256" key="7">
    <source>
        <dbReference type="ARBA" id="ARBA00038041"/>
    </source>
</evidence>
<feature type="compositionally biased region" description="Basic and acidic residues" evidence="9">
    <location>
        <begin position="345"/>
        <end position="356"/>
    </location>
</feature>
<evidence type="ECO:0000256" key="9">
    <source>
        <dbReference type="SAM" id="MobiDB-lite"/>
    </source>
</evidence>
<evidence type="ECO:0000256" key="4">
    <source>
        <dbReference type="ARBA" id="ARBA00022806"/>
    </source>
</evidence>
<dbReference type="GO" id="GO:0003724">
    <property type="term" value="F:RNA helicase activity"/>
    <property type="evidence" value="ECO:0007669"/>
    <property type="project" value="UniProtKB-EC"/>
</dbReference>
<evidence type="ECO:0000256" key="1">
    <source>
        <dbReference type="ARBA" id="ARBA00012552"/>
    </source>
</evidence>
<dbReference type="Proteomes" id="UP000187283">
    <property type="component" value="Unassembled WGS sequence"/>
</dbReference>
<keyword evidence="2" id="KW-0547">Nucleotide-binding</keyword>
<evidence type="ECO:0000256" key="2">
    <source>
        <dbReference type="ARBA" id="ARBA00022741"/>
    </source>
</evidence>
<dbReference type="PANTHER" id="PTHR47959">
    <property type="entry name" value="ATP-DEPENDENT RNA HELICASE RHLE-RELATED"/>
    <property type="match status" value="1"/>
</dbReference>
<feature type="region of interest" description="Disordered" evidence="9">
    <location>
        <begin position="640"/>
        <end position="677"/>
    </location>
</feature>
<dbReference type="AlphaFoldDB" id="A0A1R1X5X7"/>
<accession>A0A1R1X5X7</accession>
<feature type="region of interest" description="Disordered" evidence="9">
    <location>
        <begin position="345"/>
        <end position="444"/>
    </location>
</feature>